<keyword evidence="1" id="KW-0805">Transcription regulation</keyword>
<accession>A0A1H0ZIM2</accession>
<sequence length="258" mass="27301">MSLAAPAQHSGDCASDRIEGMTPASETGPTAGSQTLSRGLRALELLAEAESPMSIAALAAGLDVHRSNAYRILRTLEQHRFVVRDEAGLIRLGPKLTVLARGVAPALHTAAMPVITELAYELGMTTFVTVLDADEVVTLVTAEPSNVAATIARNPGVRHPLHRGAPGHAIESSLTRAERKAYLGDPEMSRAGSEARRKGYALSRAEVIDDVTGIAVPLRIAGEPPAAIAVVHFKVPETILEVVDALQEAAERIAQSYR</sequence>
<dbReference type="SUPFAM" id="SSF46785">
    <property type="entry name" value="Winged helix' DNA-binding domain"/>
    <property type="match status" value="1"/>
</dbReference>
<dbReference type="SUPFAM" id="SSF55781">
    <property type="entry name" value="GAF domain-like"/>
    <property type="match status" value="1"/>
</dbReference>
<gene>
    <name evidence="7" type="ORF">SAMN04488565_1792</name>
</gene>
<dbReference type="PANTHER" id="PTHR30136:SF24">
    <property type="entry name" value="HTH-TYPE TRANSCRIPTIONAL REPRESSOR ALLR"/>
    <property type="match status" value="1"/>
</dbReference>
<dbReference type="PROSITE" id="PS51078">
    <property type="entry name" value="ICLR_ED"/>
    <property type="match status" value="1"/>
</dbReference>
<organism evidence="7 8">
    <name type="scientific">Leucobacter chromiiresistens</name>
    <dbReference type="NCBI Taxonomy" id="1079994"/>
    <lineage>
        <taxon>Bacteria</taxon>
        <taxon>Bacillati</taxon>
        <taxon>Actinomycetota</taxon>
        <taxon>Actinomycetes</taxon>
        <taxon>Micrococcales</taxon>
        <taxon>Microbacteriaceae</taxon>
        <taxon>Leucobacter</taxon>
    </lineage>
</organism>
<evidence type="ECO:0000256" key="1">
    <source>
        <dbReference type="ARBA" id="ARBA00023015"/>
    </source>
</evidence>
<evidence type="ECO:0000256" key="2">
    <source>
        <dbReference type="ARBA" id="ARBA00023125"/>
    </source>
</evidence>
<dbReference type="Proteomes" id="UP000182690">
    <property type="component" value="Unassembled WGS sequence"/>
</dbReference>
<dbReference type="STRING" id="1079994.SAMN04488565_1792"/>
<dbReference type="SMART" id="SM00346">
    <property type="entry name" value="HTH_ICLR"/>
    <property type="match status" value="1"/>
</dbReference>
<dbReference type="GO" id="GO:0003700">
    <property type="term" value="F:DNA-binding transcription factor activity"/>
    <property type="evidence" value="ECO:0007669"/>
    <property type="project" value="TreeGrafter"/>
</dbReference>
<dbReference type="PANTHER" id="PTHR30136">
    <property type="entry name" value="HELIX-TURN-HELIX TRANSCRIPTIONAL REGULATOR, ICLR FAMILY"/>
    <property type="match status" value="1"/>
</dbReference>
<feature type="domain" description="IclR-ED" evidence="6">
    <location>
        <begin position="95"/>
        <end position="258"/>
    </location>
</feature>
<dbReference type="InterPro" id="IPR005471">
    <property type="entry name" value="Tscrpt_reg_IclR_N"/>
</dbReference>
<dbReference type="Pfam" id="PF09339">
    <property type="entry name" value="HTH_IclR"/>
    <property type="match status" value="1"/>
</dbReference>
<dbReference type="eggNOG" id="COG1414">
    <property type="taxonomic scope" value="Bacteria"/>
</dbReference>
<evidence type="ECO:0000256" key="4">
    <source>
        <dbReference type="SAM" id="MobiDB-lite"/>
    </source>
</evidence>
<feature type="region of interest" description="Disordered" evidence="4">
    <location>
        <begin position="1"/>
        <end position="34"/>
    </location>
</feature>
<evidence type="ECO:0000256" key="3">
    <source>
        <dbReference type="ARBA" id="ARBA00023163"/>
    </source>
</evidence>
<dbReference type="Gene3D" id="3.30.450.40">
    <property type="match status" value="1"/>
</dbReference>
<dbReference type="InterPro" id="IPR014757">
    <property type="entry name" value="Tscrpt_reg_IclR_C"/>
</dbReference>
<dbReference type="Gene3D" id="1.10.10.10">
    <property type="entry name" value="Winged helix-like DNA-binding domain superfamily/Winged helix DNA-binding domain"/>
    <property type="match status" value="1"/>
</dbReference>
<keyword evidence="3" id="KW-0804">Transcription</keyword>
<dbReference type="InterPro" id="IPR036390">
    <property type="entry name" value="WH_DNA-bd_sf"/>
</dbReference>
<dbReference type="GO" id="GO:0045892">
    <property type="term" value="P:negative regulation of DNA-templated transcription"/>
    <property type="evidence" value="ECO:0007669"/>
    <property type="project" value="TreeGrafter"/>
</dbReference>
<dbReference type="GO" id="GO:0003677">
    <property type="term" value="F:DNA binding"/>
    <property type="evidence" value="ECO:0007669"/>
    <property type="project" value="UniProtKB-KW"/>
</dbReference>
<evidence type="ECO:0000259" key="5">
    <source>
        <dbReference type="PROSITE" id="PS51077"/>
    </source>
</evidence>
<keyword evidence="2 7" id="KW-0238">DNA-binding</keyword>
<evidence type="ECO:0000313" key="7">
    <source>
        <dbReference type="EMBL" id="SDQ27219.1"/>
    </source>
</evidence>
<evidence type="ECO:0000259" key="6">
    <source>
        <dbReference type="PROSITE" id="PS51078"/>
    </source>
</evidence>
<proteinExistence type="predicted"/>
<protein>
    <submittedName>
        <fullName evidence="7">DNA-binding transcriptional regulator, IclR family</fullName>
    </submittedName>
</protein>
<dbReference type="PROSITE" id="PS51077">
    <property type="entry name" value="HTH_ICLR"/>
    <property type="match status" value="1"/>
</dbReference>
<dbReference type="Pfam" id="PF01614">
    <property type="entry name" value="IclR_C"/>
    <property type="match status" value="1"/>
</dbReference>
<evidence type="ECO:0000313" key="8">
    <source>
        <dbReference type="Proteomes" id="UP000182690"/>
    </source>
</evidence>
<reference evidence="7 8" key="1">
    <citation type="submission" date="2016-10" db="EMBL/GenBank/DDBJ databases">
        <authorList>
            <person name="de Groot N.N."/>
        </authorList>
    </citation>
    <scope>NUCLEOTIDE SEQUENCE [LARGE SCALE GENOMIC DNA]</scope>
    <source>
        <strain evidence="7 8">DSM 22788</strain>
    </source>
</reference>
<dbReference type="InterPro" id="IPR036388">
    <property type="entry name" value="WH-like_DNA-bd_sf"/>
</dbReference>
<feature type="compositionally biased region" description="Polar residues" evidence="4">
    <location>
        <begin position="24"/>
        <end position="34"/>
    </location>
</feature>
<feature type="domain" description="HTH iclR-type" evidence="5">
    <location>
        <begin position="33"/>
        <end position="94"/>
    </location>
</feature>
<dbReference type="InterPro" id="IPR050707">
    <property type="entry name" value="HTH_MetabolicPath_Reg"/>
</dbReference>
<dbReference type="InterPro" id="IPR029016">
    <property type="entry name" value="GAF-like_dom_sf"/>
</dbReference>
<dbReference type="AlphaFoldDB" id="A0A1H0ZIM2"/>
<name>A0A1H0ZIM2_9MICO</name>
<dbReference type="EMBL" id="FNKB01000001">
    <property type="protein sequence ID" value="SDQ27219.1"/>
    <property type="molecule type" value="Genomic_DNA"/>
</dbReference>